<evidence type="ECO:0000256" key="1">
    <source>
        <dbReference type="ARBA" id="ARBA00007804"/>
    </source>
</evidence>
<dbReference type="Proteomes" id="UP001378960">
    <property type="component" value="Unassembled WGS sequence"/>
</dbReference>
<keyword evidence="9 10" id="KW-0137">Centromere</keyword>
<comment type="subcellular location">
    <subcellularLocation>
        <location evidence="10">Nucleus</location>
    </subcellularLocation>
    <subcellularLocation>
        <location evidence="10">Chromosome</location>
        <location evidence="10">Centromere</location>
        <location evidence="10">Kinetochore</location>
    </subcellularLocation>
</comment>
<keyword evidence="3 10" id="KW-0132">Cell division</keyword>
<evidence type="ECO:0000256" key="6">
    <source>
        <dbReference type="ARBA" id="ARBA00023054"/>
    </source>
</evidence>
<dbReference type="InterPro" id="IPR013252">
    <property type="entry name" value="Ndc80_Spc24"/>
</dbReference>
<name>A0AAV5R0V7_PICKL</name>
<comment type="similarity">
    <text evidence="1 10">Belongs to the SPC24 family.</text>
</comment>
<keyword evidence="6" id="KW-0175">Coiled coil</keyword>
<organism evidence="11 12">
    <name type="scientific">Pichia kluyveri</name>
    <name type="common">Yeast</name>
    <dbReference type="NCBI Taxonomy" id="36015"/>
    <lineage>
        <taxon>Eukaryota</taxon>
        <taxon>Fungi</taxon>
        <taxon>Dikarya</taxon>
        <taxon>Ascomycota</taxon>
        <taxon>Saccharomycotina</taxon>
        <taxon>Pichiomycetes</taxon>
        <taxon>Pichiales</taxon>
        <taxon>Pichiaceae</taxon>
        <taxon>Pichia</taxon>
    </lineage>
</organism>
<evidence type="ECO:0000256" key="8">
    <source>
        <dbReference type="ARBA" id="ARBA00023306"/>
    </source>
</evidence>
<dbReference type="GO" id="GO:0005634">
    <property type="term" value="C:nucleus"/>
    <property type="evidence" value="ECO:0007669"/>
    <property type="project" value="UniProtKB-SubCell"/>
</dbReference>
<dbReference type="AlphaFoldDB" id="A0AAV5R0V7"/>
<dbReference type="GO" id="GO:0031262">
    <property type="term" value="C:Ndc80 complex"/>
    <property type="evidence" value="ECO:0007669"/>
    <property type="project" value="TreeGrafter"/>
</dbReference>
<keyword evidence="5 10" id="KW-0995">Kinetochore</keyword>
<gene>
    <name evidence="11" type="ORF">DAPK24_017580</name>
</gene>
<protein>
    <recommendedName>
        <fullName evidence="10">Kinetochore protein Spc24</fullName>
    </recommendedName>
</protein>
<keyword evidence="2 10" id="KW-0158">Chromosome</keyword>
<dbReference type="Pfam" id="PF08286">
    <property type="entry name" value="Spc24"/>
    <property type="match status" value="1"/>
</dbReference>
<proteinExistence type="inferred from homology"/>
<evidence type="ECO:0000256" key="4">
    <source>
        <dbReference type="ARBA" id="ARBA00022776"/>
    </source>
</evidence>
<keyword evidence="8 10" id="KW-0131">Cell cycle</keyword>
<comment type="subunit">
    <text evidence="10">Component of the NDC80 complex.</text>
</comment>
<evidence type="ECO:0000313" key="11">
    <source>
        <dbReference type="EMBL" id="GMM45183.1"/>
    </source>
</evidence>
<comment type="caution">
    <text evidence="11">The sequence shown here is derived from an EMBL/GenBank/DDBJ whole genome shotgun (WGS) entry which is preliminary data.</text>
</comment>
<dbReference type="SUPFAM" id="SSF143026">
    <property type="entry name" value="Kinetochore globular domain"/>
    <property type="match status" value="1"/>
</dbReference>
<evidence type="ECO:0000256" key="3">
    <source>
        <dbReference type="ARBA" id="ARBA00022618"/>
    </source>
</evidence>
<dbReference type="CDD" id="cd11565">
    <property type="entry name" value="RWD_Spc24"/>
    <property type="match status" value="1"/>
</dbReference>
<comment type="function">
    <text evidence="10">Acts as a component of the essential kinetochore-associated NDC80 complex, which is required for chromosome segregation and spindle checkpoint activity.</text>
</comment>
<evidence type="ECO:0000256" key="7">
    <source>
        <dbReference type="ARBA" id="ARBA00023242"/>
    </source>
</evidence>
<dbReference type="PANTHER" id="PTHR22142:SF2">
    <property type="entry name" value="KINETOCHORE PROTEIN SPC24"/>
    <property type="match status" value="1"/>
</dbReference>
<evidence type="ECO:0000256" key="5">
    <source>
        <dbReference type="ARBA" id="ARBA00022838"/>
    </source>
</evidence>
<keyword evidence="12" id="KW-1185">Reference proteome</keyword>
<reference evidence="11 12" key="1">
    <citation type="journal article" date="2023" name="Elife">
        <title>Identification of key yeast species and microbe-microbe interactions impacting larval growth of Drosophila in the wild.</title>
        <authorList>
            <person name="Mure A."/>
            <person name="Sugiura Y."/>
            <person name="Maeda R."/>
            <person name="Honda K."/>
            <person name="Sakurai N."/>
            <person name="Takahashi Y."/>
            <person name="Watada M."/>
            <person name="Katoh T."/>
            <person name="Gotoh A."/>
            <person name="Gotoh Y."/>
            <person name="Taniguchi I."/>
            <person name="Nakamura K."/>
            <person name="Hayashi T."/>
            <person name="Katayama T."/>
            <person name="Uemura T."/>
            <person name="Hattori Y."/>
        </authorList>
    </citation>
    <scope>NUCLEOTIDE SEQUENCE [LARGE SCALE GENOMIC DNA]</scope>
    <source>
        <strain evidence="11 12">PK-24</strain>
    </source>
</reference>
<evidence type="ECO:0000313" key="12">
    <source>
        <dbReference type="Proteomes" id="UP001378960"/>
    </source>
</evidence>
<accession>A0AAV5R0V7</accession>
<dbReference type="GO" id="GO:0051301">
    <property type="term" value="P:cell division"/>
    <property type="evidence" value="ECO:0007669"/>
    <property type="project" value="UniProtKB-UniRule"/>
</dbReference>
<dbReference type="InterPro" id="IPR038066">
    <property type="entry name" value="Spc24_Fungi_globular_sf"/>
</dbReference>
<evidence type="ECO:0000256" key="9">
    <source>
        <dbReference type="ARBA" id="ARBA00023328"/>
    </source>
</evidence>
<dbReference type="GO" id="GO:0008017">
    <property type="term" value="F:microtubule binding"/>
    <property type="evidence" value="ECO:0007669"/>
    <property type="project" value="TreeGrafter"/>
</dbReference>
<sequence>MSSIAETASLLDLNDLSYIDAISQRILRLQALHNDSLTSLQLSIDSLTRQNENIAASIKSITSSQQTKQTRHDLKKLENQIFNTARSITSLNMQINSLKLSYNDNLKRLNSLHSTISQFQTPQNSNTPNNLIYKLYNATGVRIVNDEVVILNKQSNKISTLSLDDSYSDYFVSNFIWDAI</sequence>
<dbReference type="Gene3D" id="3.30.160.430">
    <property type="match status" value="1"/>
</dbReference>
<keyword evidence="7 10" id="KW-0539">Nucleus</keyword>
<evidence type="ECO:0000256" key="10">
    <source>
        <dbReference type="RuleBase" id="RU368011"/>
    </source>
</evidence>
<dbReference type="GO" id="GO:0007059">
    <property type="term" value="P:chromosome segregation"/>
    <property type="evidence" value="ECO:0007669"/>
    <property type="project" value="TreeGrafter"/>
</dbReference>
<dbReference type="PANTHER" id="PTHR22142">
    <property type="match status" value="1"/>
</dbReference>
<keyword evidence="4 10" id="KW-0498">Mitosis</keyword>
<evidence type="ECO:0000256" key="2">
    <source>
        <dbReference type="ARBA" id="ARBA00022454"/>
    </source>
</evidence>
<dbReference type="EMBL" id="BTGB01000002">
    <property type="protein sequence ID" value="GMM45183.1"/>
    <property type="molecule type" value="Genomic_DNA"/>
</dbReference>